<keyword evidence="2" id="KW-1185">Reference proteome</keyword>
<protein>
    <submittedName>
        <fullName evidence="1">Uncharacterized protein</fullName>
    </submittedName>
</protein>
<reference evidence="1 2" key="1">
    <citation type="submission" date="2019-03" db="EMBL/GenBank/DDBJ databases">
        <title>Ruegeria lutea sp. nov., a novel strain, isolated from marine sediment, the Masan Bay, South Korea.</title>
        <authorList>
            <person name="Kim J."/>
            <person name="Kim D.-Y."/>
            <person name="Lee S.-S."/>
        </authorList>
    </citation>
    <scope>NUCLEOTIDE SEQUENCE [LARGE SCALE GENOMIC DNA]</scope>
    <source>
        <strain evidence="1 2">318-1</strain>
    </source>
</reference>
<proteinExistence type="predicted"/>
<dbReference type="Proteomes" id="UP000295301">
    <property type="component" value="Unassembled WGS sequence"/>
</dbReference>
<name>A0A4R5VF72_9RHOB</name>
<organism evidence="1 2">
    <name type="scientific">Antarcticimicrobium luteum</name>
    <dbReference type="NCBI Taxonomy" id="2547397"/>
    <lineage>
        <taxon>Bacteria</taxon>
        <taxon>Pseudomonadati</taxon>
        <taxon>Pseudomonadota</taxon>
        <taxon>Alphaproteobacteria</taxon>
        <taxon>Rhodobacterales</taxon>
        <taxon>Paracoccaceae</taxon>
        <taxon>Antarcticimicrobium</taxon>
    </lineage>
</organism>
<dbReference type="AlphaFoldDB" id="A0A4R5VF72"/>
<dbReference type="RefSeq" id="WP_133358454.1">
    <property type="nucleotide sequence ID" value="NZ_SMUV01000049.1"/>
</dbReference>
<accession>A0A4R5VF72</accession>
<dbReference type="EMBL" id="SMUV01000049">
    <property type="protein sequence ID" value="TDK51151.1"/>
    <property type="molecule type" value="Genomic_DNA"/>
</dbReference>
<dbReference type="OrthoDB" id="7874494at2"/>
<evidence type="ECO:0000313" key="2">
    <source>
        <dbReference type="Proteomes" id="UP000295301"/>
    </source>
</evidence>
<evidence type="ECO:0000313" key="1">
    <source>
        <dbReference type="EMBL" id="TDK51151.1"/>
    </source>
</evidence>
<sequence length="82" mass="9292">MTARIERIAYQIWWLTRETAGDCTLVDLAAFTGASPATCRNICMTRGWGHRYRRQALAGRWRASNATPCQSGRVRDLTEVFA</sequence>
<comment type="caution">
    <text evidence="1">The sequence shown here is derived from an EMBL/GenBank/DDBJ whole genome shotgun (WGS) entry which is preliminary data.</text>
</comment>
<gene>
    <name evidence="1" type="ORF">E1832_04055</name>
</gene>